<evidence type="ECO:0000313" key="2">
    <source>
        <dbReference type="EMBL" id="CAE6736099.1"/>
    </source>
</evidence>
<dbReference type="AlphaFoldDB" id="A0A916BEV2"/>
<reference evidence="2" key="1">
    <citation type="submission" date="2021-02" db="EMBL/GenBank/DDBJ databases">
        <authorList>
            <person name="Han P."/>
        </authorList>
    </citation>
    <scope>NUCLEOTIDE SEQUENCE</scope>
    <source>
        <strain evidence="2">Candidatus Nitrotoga sp. ZN8</strain>
    </source>
</reference>
<dbReference type="CDD" id="cd00761">
    <property type="entry name" value="Glyco_tranf_GTA_type"/>
    <property type="match status" value="1"/>
</dbReference>
<feature type="domain" description="Glycosyltransferase 2-like" evidence="1">
    <location>
        <begin position="4"/>
        <end position="176"/>
    </location>
</feature>
<dbReference type="EMBL" id="CAJNBL010000041">
    <property type="protein sequence ID" value="CAE6736099.1"/>
    <property type="molecule type" value="Genomic_DNA"/>
</dbReference>
<organism evidence="2 3">
    <name type="scientific">Candidatus Nitrotoga fabula</name>
    <dbReference type="NCBI Taxonomy" id="2182327"/>
    <lineage>
        <taxon>Bacteria</taxon>
        <taxon>Pseudomonadati</taxon>
        <taxon>Pseudomonadota</taxon>
        <taxon>Betaproteobacteria</taxon>
        <taxon>Nitrosomonadales</taxon>
        <taxon>Gallionellaceae</taxon>
        <taxon>Candidatus Nitrotoga</taxon>
    </lineage>
</organism>
<evidence type="ECO:0000259" key="1">
    <source>
        <dbReference type="Pfam" id="PF00535"/>
    </source>
</evidence>
<dbReference type="InterPro" id="IPR029044">
    <property type="entry name" value="Nucleotide-diphossugar_trans"/>
</dbReference>
<protein>
    <submittedName>
        <fullName evidence="2">Glyco_trans_2-like domain-containing protein</fullName>
    </submittedName>
</protein>
<dbReference type="Pfam" id="PF00535">
    <property type="entry name" value="Glycos_transf_2"/>
    <property type="match status" value="1"/>
</dbReference>
<dbReference type="RefSeq" id="WP_213036727.1">
    <property type="nucleotide sequence ID" value="NZ_CAJNBL010000041.1"/>
</dbReference>
<dbReference type="Proteomes" id="UP000675882">
    <property type="component" value="Unassembled WGS sequence"/>
</dbReference>
<comment type="caution">
    <text evidence="2">The sequence shown here is derived from an EMBL/GenBank/DDBJ whole genome shotgun (WGS) entry which is preliminary data.</text>
</comment>
<accession>A0A916BEV2</accession>
<name>A0A916BEV2_9PROT</name>
<proteinExistence type="predicted"/>
<dbReference type="InterPro" id="IPR001173">
    <property type="entry name" value="Glyco_trans_2-like"/>
</dbReference>
<dbReference type="PANTHER" id="PTHR43685:SF2">
    <property type="entry name" value="GLYCOSYLTRANSFERASE 2-LIKE DOMAIN-CONTAINING PROTEIN"/>
    <property type="match status" value="1"/>
</dbReference>
<dbReference type="PANTHER" id="PTHR43685">
    <property type="entry name" value="GLYCOSYLTRANSFERASE"/>
    <property type="match status" value="1"/>
</dbReference>
<sequence length="323" mass="37001">MIDVCICTHNPRMDILSLTISGLANQNVKPEVFRVILIDNHCIPPLSESILLPLIHLGIPTLLIREPKLGLQHARIAAIRNTTSEWVLWLDDDNEPTPNFIQVGLDFIHLHPEIGCFGGKLLLPEGANYDRWLAPFLPYLGIKNPGEELKITQVDQWTDAEPPGASAWVHRKVLNRFLQNSSMNVKFFKLDRNGKNGLASCGDSMMMRGAVRLGLSCAYVPALKIFHHIDLVRRSKFFYLIRLMYEYGKSHVILESLLKGLQPIPYHYQLDRDFFILIRDEFFKEKAKGSLFFGIGMIAYHLGVRSEHIRQHKNKPTPFFPMH</sequence>
<gene>
    <name evidence="2" type="ORF">NTGZN8_60147</name>
</gene>
<evidence type="ECO:0000313" key="3">
    <source>
        <dbReference type="Proteomes" id="UP000675882"/>
    </source>
</evidence>
<dbReference type="SUPFAM" id="SSF53448">
    <property type="entry name" value="Nucleotide-diphospho-sugar transferases"/>
    <property type="match status" value="1"/>
</dbReference>
<dbReference type="InterPro" id="IPR050834">
    <property type="entry name" value="Glycosyltransf_2"/>
</dbReference>
<dbReference type="Gene3D" id="3.90.550.10">
    <property type="entry name" value="Spore Coat Polysaccharide Biosynthesis Protein SpsA, Chain A"/>
    <property type="match status" value="1"/>
</dbReference>
<keyword evidence="3" id="KW-1185">Reference proteome</keyword>